<dbReference type="EMBL" id="GGEC01083989">
    <property type="protein sequence ID" value="MBX64473.1"/>
    <property type="molecule type" value="Transcribed_RNA"/>
</dbReference>
<accession>A0A2P2QBZ7</accession>
<evidence type="ECO:0000313" key="1">
    <source>
        <dbReference type="EMBL" id="MBX64473.1"/>
    </source>
</evidence>
<proteinExistence type="predicted"/>
<organism evidence="1">
    <name type="scientific">Rhizophora mucronata</name>
    <name type="common">Asiatic mangrove</name>
    <dbReference type="NCBI Taxonomy" id="61149"/>
    <lineage>
        <taxon>Eukaryota</taxon>
        <taxon>Viridiplantae</taxon>
        <taxon>Streptophyta</taxon>
        <taxon>Embryophyta</taxon>
        <taxon>Tracheophyta</taxon>
        <taxon>Spermatophyta</taxon>
        <taxon>Magnoliopsida</taxon>
        <taxon>eudicotyledons</taxon>
        <taxon>Gunneridae</taxon>
        <taxon>Pentapetalae</taxon>
        <taxon>rosids</taxon>
        <taxon>fabids</taxon>
        <taxon>Malpighiales</taxon>
        <taxon>Rhizophoraceae</taxon>
        <taxon>Rhizophora</taxon>
    </lineage>
</organism>
<sequence>MIWQTYVSRTEIN</sequence>
<protein>
    <submittedName>
        <fullName evidence="1">Uncharacterized protein</fullName>
    </submittedName>
</protein>
<reference evidence="1" key="1">
    <citation type="submission" date="2018-02" db="EMBL/GenBank/DDBJ databases">
        <title>Rhizophora mucronata_Transcriptome.</title>
        <authorList>
            <person name="Meera S.P."/>
            <person name="Sreeshan A."/>
            <person name="Augustine A."/>
        </authorList>
    </citation>
    <scope>NUCLEOTIDE SEQUENCE</scope>
    <source>
        <tissue evidence="1">Leaf</tissue>
    </source>
</reference>
<name>A0A2P2QBZ7_RHIMU</name>